<dbReference type="HAMAP" id="MF_00214">
    <property type="entry name" value="AroD"/>
    <property type="match status" value="1"/>
</dbReference>
<organism evidence="6 7">
    <name type="scientific">Acetitomaculum ruminis DSM 5522</name>
    <dbReference type="NCBI Taxonomy" id="1120918"/>
    <lineage>
        <taxon>Bacteria</taxon>
        <taxon>Bacillati</taxon>
        <taxon>Bacillota</taxon>
        <taxon>Clostridia</taxon>
        <taxon>Lachnospirales</taxon>
        <taxon>Lachnospiraceae</taxon>
        <taxon>Acetitomaculum</taxon>
    </lineage>
</organism>
<dbReference type="NCBIfam" id="TIGR01093">
    <property type="entry name" value="aroD"/>
    <property type="match status" value="1"/>
</dbReference>
<dbReference type="Proteomes" id="UP000198838">
    <property type="component" value="Unassembled WGS sequence"/>
</dbReference>
<feature type="binding site" evidence="5">
    <location>
        <begin position="51"/>
        <end position="53"/>
    </location>
    <ligand>
        <name>3-dehydroquinate</name>
        <dbReference type="ChEBI" id="CHEBI:32364"/>
    </ligand>
</feature>
<dbReference type="CDD" id="cd00502">
    <property type="entry name" value="DHQase_I"/>
    <property type="match status" value="1"/>
</dbReference>
<feature type="active site" description="Schiff-base intermediate with substrate" evidence="5">
    <location>
        <position position="175"/>
    </location>
</feature>
<sequence length="259" mass="28473">MERLENGIIKGPNIVIGEGIPKICVPITAKKEKDIINDAGLIAKSRADLIEWRVDCFDGCSEKSRILYVLAGIKEYLPDKPLIFTFRTQAEGGYRQFSSNDYCKLVELAADSIETDIVDIELNTKKMMAEPLIKMAHEKGKIVIASNHDFQQTPGDEIIAKRLEKMDEIGADILKVAYMPQTNLDVLRLMNITAKIKEKINDKILVSMSMGGCGVISRLSGEITGSAITFASVTGTSAPGQTSIEEAISVMKLVHDKII</sequence>
<dbReference type="GO" id="GO:0003855">
    <property type="term" value="F:3-dehydroquinate dehydratase activity"/>
    <property type="evidence" value="ECO:0007669"/>
    <property type="project" value="UniProtKB-UniRule"/>
</dbReference>
<dbReference type="EC" id="4.2.1.10" evidence="5"/>
<comment type="similarity">
    <text evidence="5">Belongs to the type-I 3-dehydroquinase family.</text>
</comment>
<evidence type="ECO:0000313" key="6">
    <source>
        <dbReference type="EMBL" id="SFB01953.1"/>
    </source>
</evidence>
<feature type="binding site" evidence="5">
    <location>
        <position position="237"/>
    </location>
    <ligand>
        <name>3-dehydroquinate</name>
        <dbReference type="ChEBI" id="CHEBI:32364"/>
    </ligand>
</feature>
<dbReference type="EMBL" id="FOJY01000007">
    <property type="protein sequence ID" value="SFB01953.1"/>
    <property type="molecule type" value="Genomic_DNA"/>
</dbReference>
<dbReference type="PROSITE" id="PS01028">
    <property type="entry name" value="DEHYDROQUINASE_I"/>
    <property type="match status" value="1"/>
</dbReference>
<keyword evidence="2 5" id="KW-0057">Aromatic amino acid biosynthesis</keyword>
<keyword evidence="7" id="KW-1185">Reference proteome</keyword>
<dbReference type="RefSeq" id="WP_177205588.1">
    <property type="nucleotide sequence ID" value="NZ_FOJY01000007.1"/>
</dbReference>
<dbReference type="Gene3D" id="3.20.20.70">
    <property type="entry name" value="Aldolase class I"/>
    <property type="match status" value="1"/>
</dbReference>
<evidence type="ECO:0000256" key="4">
    <source>
        <dbReference type="ARBA" id="ARBA00023270"/>
    </source>
</evidence>
<comment type="catalytic activity">
    <reaction evidence="1 5">
        <text>3-dehydroquinate = 3-dehydroshikimate + H2O</text>
        <dbReference type="Rhea" id="RHEA:21096"/>
        <dbReference type="ChEBI" id="CHEBI:15377"/>
        <dbReference type="ChEBI" id="CHEBI:16630"/>
        <dbReference type="ChEBI" id="CHEBI:32364"/>
        <dbReference type="EC" id="4.2.1.10"/>
    </reaction>
</comment>
<dbReference type="AlphaFoldDB" id="A0A1I0XPR2"/>
<comment type="subunit">
    <text evidence="5">Homodimer.</text>
</comment>
<comment type="pathway">
    <text evidence="5">Metabolic intermediate biosynthesis; chorismate biosynthesis; chorismate from D-erythrose 4-phosphate and phosphoenolpyruvate: step 3/7.</text>
</comment>
<dbReference type="PANTHER" id="PTHR43699">
    <property type="entry name" value="3-DEHYDROQUINATE DEHYDRATASE"/>
    <property type="match status" value="1"/>
</dbReference>
<gene>
    <name evidence="5" type="primary">aroD</name>
    <name evidence="6" type="ORF">SAMN05216249_10712</name>
</gene>
<dbReference type="InterPro" id="IPR001381">
    <property type="entry name" value="DHquinase_I"/>
</dbReference>
<comment type="caution">
    <text evidence="5">Lacks conserved residue(s) required for the propagation of feature annotation.</text>
</comment>
<accession>A0A1I0XPR2</accession>
<name>A0A1I0XPR2_9FIRM</name>
<protein>
    <recommendedName>
        <fullName evidence="5">3-dehydroquinate dehydratase</fullName>
        <shortName evidence="5">3-dehydroquinase</shortName>
        <ecNumber evidence="5">4.2.1.10</ecNumber>
    </recommendedName>
    <alternativeName>
        <fullName evidence="5">Type I DHQase</fullName>
    </alternativeName>
    <alternativeName>
        <fullName evidence="5">Type I dehydroquinase</fullName>
        <shortName evidence="5">DHQ1</shortName>
    </alternativeName>
</protein>
<dbReference type="GO" id="GO:0046279">
    <property type="term" value="P:3,4-dihydroxybenzoate biosynthetic process"/>
    <property type="evidence" value="ECO:0007669"/>
    <property type="project" value="UniProtKB-ARBA"/>
</dbReference>
<proteinExistence type="inferred from homology"/>
<comment type="function">
    <text evidence="5">Involved in the third step of the chorismate pathway, which leads to the biosynthesis of aromatic amino acids. Catalyzes the cis-dehydration of 3-dehydroquinate (DHQ) and introduces the first double bond of the aromatic ring to yield 3-dehydroshikimate.</text>
</comment>
<keyword evidence="3 5" id="KW-0456">Lyase</keyword>
<dbReference type="SUPFAM" id="SSF51569">
    <property type="entry name" value="Aldolase"/>
    <property type="match status" value="1"/>
</dbReference>
<dbReference type="InterPro" id="IPR013785">
    <property type="entry name" value="Aldolase_TIM"/>
</dbReference>
<evidence type="ECO:0000313" key="7">
    <source>
        <dbReference type="Proteomes" id="UP000198838"/>
    </source>
</evidence>
<reference evidence="6 7" key="1">
    <citation type="submission" date="2016-10" db="EMBL/GenBank/DDBJ databases">
        <authorList>
            <person name="de Groot N.N."/>
        </authorList>
    </citation>
    <scope>NUCLEOTIDE SEQUENCE [LARGE SCALE GENOMIC DNA]</scope>
    <source>
        <strain evidence="6 7">DSM 5522</strain>
    </source>
</reference>
<feature type="binding site" evidence="5">
    <location>
        <position position="218"/>
    </location>
    <ligand>
        <name>3-dehydroquinate</name>
        <dbReference type="ChEBI" id="CHEBI:32364"/>
    </ligand>
</feature>
<evidence type="ECO:0000256" key="5">
    <source>
        <dbReference type="HAMAP-Rule" id="MF_00214"/>
    </source>
</evidence>
<dbReference type="STRING" id="1120918.SAMN05216249_10712"/>
<dbReference type="GO" id="GO:0009073">
    <property type="term" value="P:aromatic amino acid family biosynthetic process"/>
    <property type="evidence" value="ECO:0007669"/>
    <property type="project" value="UniProtKB-KW"/>
</dbReference>
<evidence type="ECO:0000256" key="1">
    <source>
        <dbReference type="ARBA" id="ARBA00001864"/>
    </source>
</evidence>
<dbReference type="GO" id="GO:0009423">
    <property type="term" value="P:chorismate biosynthetic process"/>
    <property type="evidence" value="ECO:0007669"/>
    <property type="project" value="UniProtKB-UniRule"/>
</dbReference>
<keyword evidence="5" id="KW-0028">Amino-acid biosynthesis</keyword>
<feature type="active site" description="Proton donor/acceptor" evidence="5">
    <location>
        <position position="148"/>
    </location>
</feature>
<feature type="binding site" evidence="5">
    <location>
        <position position="241"/>
    </location>
    <ligand>
        <name>3-dehydroquinate</name>
        <dbReference type="ChEBI" id="CHEBI:32364"/>
    </ligand>
</feature>
<dbReference type="GO" id="GO:0008652">
    <property type="term" value="P:amino acid biosynthetic process"/>
    <property type="evidence" value="ECO:0007669"/>
    <property type="project" value="UniProtKB-KW"/>
</dbReference>
<dbReference type="InterPro" id="IPR050146">
    <property type="entry name" value="Type-I_3-dehydroquinase"/>
</dbReference>
<feature type="binding site" evidence="5">
    <location>
        <position position="87"/>
    </location>
    <ligand>
        <name>3-dehydroquinate</name>
        <dbReference type="ChEBI" id="CHEBI:32364"/>
    </ligand>
</feature>
<dbReference type="PANTHER" id="PTHR43699:SF1">
    <property type="entry name" value="3-DEHYDROQUINATE DEHYDRATASE"/>
    <property type="match status" value="1"/>
</dbReference>
<dbReference type="Pfam" id="PF01487">
    <property type="entry name" value="DHquinase_I"/>
    <property type="match status" value="1"/>
</dbReference>
<dbReference type="FunFam" id="3.20.20.70:FF:000047">
    <property type="entry name" value="3-dehydroquinate dehydratase"/>
    <property type="match status" value="1"/>
</dbReference>
<keyword evidence="4 5" id="KW-0704">Schiff base</keyword>
<dbReference type="UniPathway" id="UPA00053">
    <property type="reaction ID" value="UER00086"/>
</dbReference>
<evidence type="ECO:0000256" key="2">
    <source>
        <dbReference type="ARBA" id="ARBA00023141"/>
    </source>
</evidence>
<evidence type="ECO:0000256" key="3">
    <source>
        <dbReference type="ARBA" id="ARBA00023239"/>
    </source>
</evidence>
<dbReference type="InterPro" id="IPR018508">
    <property type="entry name" value="3-dehydroquinate_DH_AS"/>
</dbReference>